<keyword evidence="10" id="KW-1185">Reference proteome</keyword>
<dbReference type="NCBIfam" id="NF006521">
    <property type="entry name" value="PRK08965.1-5"/>
    <property type="match status" value="1"/>
</dbReference>
<dbReference type="Proteomes" id="UP000565572">
    <property type="component" value="Unassembled WGS sequence"/>
</dbReference>
<evidence type="ECO:0000313" key="9">
    <source>
        <dbReference type="EMBL" id="MBB3325970.1"/>
    </source>
</evidence>
<dbReference type="AlphaFoldDB" id="A0A7W5P5Y6"/>
<evidence type="ECO:0000313" key="10">
    <source>
        <dbReference type="Proteomes" id="UP000565572"/>
    </source>
</evidence>
<comment type="similarity">
    <text evidence="2">Belongs to the CPA3 antiporters (TC 2.A.63) subunit E family.</text>
</comment>
<dbReference type="EMBL" id="JACHZG010000001">
    <property type="protein sequence ID" value="MBB3325970.1"/>
    <property type="molecule type" value="Genomic_DNA"/>
</dbReference>
<dbReference type="GO" id="GO:0008324">
    <property type="term" value="F:monoatomic cation transmembrane transporter activity"/>
    <property type="evidence" value="ECO:0007669"/>
    <property type="project" value="InterPro"/>
</dbReference>
<evidence type="ECO:0000256" key="1">
    <source>
        <dbReference type="ARBA" id="ARBA00004651"/>
    </source>
</evidence>
<sequence length="218" mass="23689">MSGQPEPGVETGRTDEADLARRRPSLAAVVVLTLTWVLLWDRISLFLVITGVLLSVLVFLVFPLPRIERDGHVRAIPLLRLVGQLLLDVVRSSVRVVGLAFSRRTPRSAIIRVQLRSRSDLITTVTTELVSLVPGSIVLEVRRAGSTLYLHVLDTVEPAALEQAAQDVLDAEARALRAFGTDAEIAALDAGVPLPGAPTRPRPTPKNAPKNAPTRRTR</sequence>
<reference evidence="9 10" key="1">
    <citation type="submission" date="2020-08" db="EMBL/GenBank/DDBJ databases">
        <title>Sequencing the genomes of 1000 actinobacteria strains.</title>
        <authorList>
            <person name="Klenk H.-P."/>
        </authorList>
    </citation>
    <scope>NUCLEOTIDE SEQUENCE [LARGE SCALE GENOMIC DNA]</scope>
    <source>
        <strain evidence="9 10">DSM 11053</strain>
    </source>
</reference>
<feature type="region of interest" description="Disordered" evidence="7">
    <location>
        <begin position="190"/>
        <end position="218"/>
    </location>
</feature>
<dbReference type="InterPro" id="IPR002758">
    <property type="entry name" value="Cation_antiport_E"/>
</dbReference>
<evidence type="ECO:0000256" key="7">
    <source>
        <dbReference type="SAM" id="MobiDB-lite"/>
    </source>
</evidence>
<evidence type="ECO:0000256" key="4">
    <source>
        <dbReference type="ARBA" id="ARBA00022692"/>
    </source>
</evidence>
<dbReference type="PANTHER" id="PTHR34584">
    <property type="entry name" value="NA(+)/H(+) ANTIPORTER SUBUNIT E1"/>
    <property type="match status" value="1"/>
</dbReference>
<name>A0A7W5P5Y6_9ACTN</name>
<protein>
    <submittedName>
        <fullName evidence="9">Multicomponent Na+:H+ antiporter subunit E</fullName>
    </submittedName>
</protein>
<evidence type="ECO:0000256" key="6">
    <source>
        <dbReference type="ARBA" id="ARBA00023136"/>
    </source>
</evidence>
<feature type="transmembrane region" description="Helical" evidence="8">
    <location>
        <begin position="45"/>
        <end position="64"/>
    </location>
</feature>
<dbReference type="GO" id="GO:0005886">
    <property type="term" value="C:plasma membrane"/>
    <property type="evidence" value="ECO:0007669"/>
    <property type="project" value="UniProtKB-SubCell"/>
</dbReference>
<organism evidence="9 10">
    <name type="scientific">Microlunatus antarcticus</name>
    <dbReference type="NCBI Taxonomy" id="53388"/>
    <lineage>
        <taxon>Bacteria</taxon>
        <taxon>Bacillati</taxon>
        <taxon>Actinomycetota</taxon>
        <taxon>Actinomycetes</taxon>
        <taxon>Propionibacteriales</taxon>
        <taxon>Propionibacteriaceae</taxon>
        <taxon>Microlunatus</taxon>
    </lineage>
</organism>
<accession>A0A7W5P5Y6</accession>
<feature type="compositionally biased region" description="Pro residues" evidence="7">
    <location>
        <begin position="195"/>
        <end position="206"/>
    </location>
</feature>
<dbReference type="PANTHER" id="PTHR34584:SF1">
    <property type="entry name" value="NA(+)_H(+) ANTIPORTER SUBUNIT E1"/>
    <property type="match status" value="1"/>
</dbReference>
<dbReference type="Pfam" id="PF01899">
    <property type="entry name" value="MNHE"/>
    <property type="match status" value="1"/>
</dbReference>
<keyword evidence="4 8" id="KW-0812">Transmembrane</keyword>
<evidence type="ECO:0000256" key="3">
    <source>
        <dbReference type="ARBA" id="ARBA00022475"/>
    </source>
</evidence>
<comment type="caution">
    <text evidence="9">The sequence shown here is derived from an EMBL/GenBank/DDBJ whole genome shotgun (WGS) entry which is preliminary data.</text>
</comment>
<keyword evidence="5 8" id="KW-1133">Transmembrane helix</keyword>
<dbReference type="RefSeq" id="WP_183336994.1">
    <property type="nucleotide sequence ID" value="NZ_JACHZG010000001.1"/>
</dbReference>
<evidence type="ECO:0000256" key="5">
    <source>
        <dbReference type="ARBA" id="ARBA00022989"/>
    </source>
</evidence>
<evidence type="ECO:0000256" key="2">
    <source>
        <dbReference type="ARBA" id="ARBA00006228"/>
    </source>
</evidence>
<keyword evidence="6 8" id="KW-0472">Membrane</keyword>
<keyword evidence="3" id="KW-1003">Cell membrane</keyword>
<gene>
    <name evidence="9" type="ORF">FHX39_000914</name>
</gene>
<evidence type="ECO:0000256" key="8">
    <source>
        <dbReference type="SAM" id="Phobius"/>
    </source>
</evidence>
<comment type="subcellular location">
    <subcellularLocation>
        <location evidence="1">Cell membrane</location>
        <topology evidence="1">Multi-pass membrane protein</topology>
    </subcellularLocation>
</comment>
<proteinExistence type="inferred from homology"/>